<evidence type="ECO:0000313" key="4">
    <source>
        <dbReference type="EMBL" id="MFC4352452.1"/>
    </source>
</evidence>
<dbReference type="InterPro" id="IPR005770">
    <property type="entry name" value="PhnD"/>
</dbReference>
<feature type="chain" id="PRO_5046241750" evidence="3">
    <location>
        <begin position="22"/>
        <end position="300"/>
    </location>
</feature>
<feature type="signal peptide" evidence="3">
    <location>
        <begin position="1"/>
        <end position="21"/>
    </location>
</feature>
<sequence>MMKKALLAGTATLVFAGPVLAEDWRDSRDEISFGVIPVETQTETTDTMDEFAAYAEDKLGVPVEIFTASDYVGVNNALVAEQIDMAWTSPSAYSGSWLDCDGCLKPLVTATDKDGNLGYNSVLIVQADSPYQSYEDLEGKTVARTDPNSQSGYLVPTVQFHQMDKPIDEYFNSPVSGGHTQSVLGVLDGTYDAAFTWTTEDDGYGQLRTMMDKGMLDREDIRVIWTSELVPPPPVVAHQNMPADMEKDLKNLFLTLHEENMELAESVAKGETQGFVEVDHSVYEPTIQMRKTMRELRTSN</sequence>
<gene>
    <name evidence="4" type="primary">phnD</name>
    <name evidence="4" type="ORF">ACFOW6_12955</name>
</gene>
<proteinExistence type="inferred from homology"/>
<comment type="similarity">
    <text evidence="1">Belongs to the phosphate/phosphite/phosphonate binding protein family.</text>
</comment>
<dbReference type="PANTHER" id="PTHR35841:SF1">
    <property type="entry name" value="PHOSPHONATES-BINDING PERIPLASMIC PROTEIN"/>
    <property type="match status" value="1"/>
</dbReference>
<evidence type="ECO:0000256" key="2">
    <source>
        <dbReference type="ARBA" id="ARBA00022729"/>
    </source>
</evidence>
<organism evidence="4 5">
    <name type="scientific">Fodinicurvata halophila</name>
    <dbReference type="NCBI Taxonomy" id="1419723"/>
    <lineage>
        <taxon>Bacteria</taxon>
        <taxon>Pseudomonadati</taxon>
        <taxon>Pseudomonadota</taxon>
        <taxon>Alphaproteobacteria</taxon>
        <taxon>Rhodospirillales</taxon>
        <taxon>Rhodovibrionaceae</taxon>
        <taxon>Fodinicurvata</taxon>
    </lineage>
</organism>
<dbReference type="Proteomes" id="UP001595799">
    <property type="component" value="Unassembled WGS sequence"/>
</dbReference>
<name>A0ABV8UNZ5_9PROT</name>
<dbReference type="EMBL" id="JBHSCW010000007">
    <property type="protein sequence ID" value="MFC4352452.1"/>
    <property type="molecule type" value="Genomic_DNA"/>
</dbReference>
<dbReference type="SUPFAM" id="SSF53850">
    <property type="entry name" value="Periplasmic binding protein-like II"/>
    <property type="match status" value="1"/>
</dbReference>
<dbReference type="Pfam" id="PF12974">
    <property type="entry name" value="Phosphonate-bd"/>
    <property type="match status" value="1"/>
</dbReference>
<keyword evidence="5" id="KW-1185">Reference proteome</keyword>
<dbReference type="RefSeq" id="WP_382422804.1">
    <property type="nucleotide sequence ID" value="NZ_JBHSCW010000007.1"/>
</dbReference>
<protein>
    <submittedName>
        <fullName evidence="4">Phosphate/phosphite/phosphonate ABC transporter substrate-binding protein</fullName>
    </submittedName>
</protein>
<comment type="caution">
    <text evidence="4">The sequence shown here is derived from an EMBL/GenBank/DDBJ whole genome shotgun (WGS) entry which is preliminary data.</text>
</comment>
<keyword evidence="2 3" id="KW-0732">Signal</keyword>
<dbReference type="PANTHER" id="PTHR35841">
    <property type="entry name" value="PHOSPHONATES-BINDING PERIPLASMIC PROTEIN"/>
    <property type="match status" value="1"/>
</dbReference>
<evidence type="ECO:0000256" key="1">
    <source>
        <dbReference type="ARBA" id="ARBA00007162"/>
    </source>
</evidence>
<reference evidence="5" key="1">
    <citation type="journal article" date="2019" name="Int. J. Syst. Evol. Microbiol.">
        <title>The Global Catalogue of Microorganisms (GCM) 10K type strain sequencing project: providing services to taxonomists for standard genome sequencing and annotation.</title>
        <authorList>
            <consortium name="The Broad Institute Genomics Platform"/>
            <consortium name="The Broad Institute Genome Sequencing Center for Infectious Disease"/>
            <person name="Wu L."/>
            <person name="Ma J."/>
        </authorList>
    </citation>
    <scope>NUCLEOTIDE SEQUENCE [LARGE SCALE GENOMIC DNA]</scope>
    <source>
        <strain evidence="5">CECT 8472</strain>
    </source>
</reference>
<accession>A0ABV8UNZ5</accession>
<dbReference type="CDD" id="cd01071">
    <property type="entry name" value="PBP2_PhnD_like"/>
    <property type="match status" value="1"/>
</dbReference>
<dbReference type="NCBIfam" id="TIGR01098">
    <property type="entry name" value="3A0109s03R"/>
    <property type="match status" value="1"/>
</dbReference>
<evidence type="ECO:0000313" key="5">
    <source>
        <dbReference type="Proteomes" id="UP001595799"/>
    </source>
</evidence>
<dbReference type="Gene3D" id="3.40.190.10">
    <property type="entry name" value="Periplasmic binding protein-like II"/>
    <property type="match status" value="2"/>
</dbReference>
<evidence type="ECO:0000256" key="3">
    <source>
        <dbReference type="SAM" id="SignalP"/>
    </source>
</evidence>